<accession>A0A9W8YA49</accession>
<keyword evidence="1" id="KW-0812">Transmembrane</keyword>
<evidence type="ECO:0000313" key="3">
    <source>
        <dbReference type="Proteomes" id="UP001140560"/>
    </source>
</evidence>
<dbReference type="EMBL" id="JAPEUY010000009">
    <property type="protein sequence ID" value="KAJ4369695.1"/>
    <property type="molecule type" value="Genomic_DNA"/>
</dbReference>
<keyword evidence="1" id="KW-1133">Transmembrane helix</keyword>
<gene>
    <name evidence="2" type="ORF">N0V83_005458</name>
</gene>
<feature type="transmembrane region" description="Helical" evidence="1">
    <location>
        <begin position="32"/>
        <end position="54"/>
    </location>
</feature>
<evidence type="ECO:0000256" key="1">
    <source>
        <dbReference type="SAM" id="Phobius"/>
    </source>
</evidence>
<keyword evidence="3" id="KW-1185">Reference proteome</keyword>
<dbReference type="Proteomes" id="UP001140560">
    <property type="component" value="Unassembled WGS sequence"/>
</dbReference>
<dbReference type="AlphaFoldDB" id="A0A9W8YA49"/>
<organism evidence="2 3">
    <name type="scientific">Neocucurbitaria cava</name>
    <dbReference type="NCBI Taxonomy" id="798079"/>
    <lineage>
        <taxon>Eukaryota</taxon>
        <taxon>Fungi</taxon>
        <taxon>Dikarya</taxon>
        <taxon>Ascomycota</taxon>
        <taxon>Pezizomycotina</taxon>
        <taxon>Dothideomycetes</taxon>
        <taxon>Pleosporomycetidae</taxon>
        <taxon>Pleosporales</taxon>
        <taxon>Pleosporineae</taxon>
        <taxon>Cucurbitariaceae</taxon>
        <taxon>Neocucurbitaria</taxon>
    </lineage>
</organism>
<reference evidence="2" key="1">
    <citation type="submission" date="2022-10" db="EMBL/GenBank/DDBJ databases">
        <title>Tapping the CABI collections for fungal endophytes: first genome assemblies for Collariella, Neodidymelliopsis, Ascochyta clinopodiicola, Didymella pomorum, Didymosphaeria variabile, Neocosmospora piperis and Neocucurbitaria cava.</title>
        <authorList>
            <person name="Hill R."/>
        </authorList>
    </citation>
    <scope>NUCLEOTIDE SEQUENCE</scope>
    <source>
        <strain evidence="2">IMI 356814</strain>
    </source>
</reference>
<protein>
    <submittedName>
        <fullName evidence="2">Uncharacterized protein</fullName>
    </submittedName>
</protein>
<evidence type="ECO:0000313" key="2">
    <source>
        <dbReference type="EMBL" id="KAJ4369695.1"/>
    </source>
</evidence>
<proteinExistence type="predicted"/>
<keyword evidence="1" id="KW-0472">Membrane</keyword>
<name>A0A9W8YA49_9PLEO</name>
<comment type="caution">
    <text evidence="2">The sequence shown here is derived from an EMBL/GenBank/DDBJ whole genome shotgun (WGS) entry which is preliminary data.</text>
</comment>
<dbReference type="OrthoDB" id="3540210at2759"/>
<sequence length="502" mass="56684">MATPPEAEHFQSGPWTEYATGKAYILVSERTASIVTIILAFTLWLSLLQSYKLIRKLSLFLLGRIHGVNQTQGQGIVMQNLSTGATVAAITHQAVLEEPSPEQVLFRLAEDYIFVNLVQLPNPASTPRNAFTEDGSNSYELDTGWVDANELGVNESRSRVVDDVGSRYVEYLYGDGWGTAKQGNKTFGEVVRDPQRVQHEQGDYLIRGINTNAVENLQSPRKWIPELRAPGSRVSLFFVRPVNIAYTRPSTDPIFPATKSSKFTIGDGQPLYINPLQRSSVFACADTFTIRHPMHRIEWQPRYPNKALLGLPEWKDPDVLTSLHMVNVSFLARTQIASRYSDMSMHFNAPRRIRSFYSSPLESEQWKVEVKKMFNTELALLQFNVRGIAQGLGHDLPRAKNLLQELGVDARGKVLFPSQGAKNIRVAELMGFVVGCMACWILTIECKDGSGQKVLWVTTLLRSITKFWRGTVKGKFDDFWVQIKDMNFDQICEWFDEKLGLA</sequence>